<keyword evidence="1" id="KW-0472">Membrane</keyword>
<evidence type="ECO:0000313" key="3">
    <source>
        <dbReference type="Proteomes" id="UP000032737"/>
    </source>
</evidence>
<evidence type="ECO:0000313" key="2">
    <source>
        <dbReference type="EMBL" id="CCV65970.1"/>
    </source>
</evidence>
<dbReference type="Proteomes" id="UP000032737">
    <property type="component" value="Chromosome"/>
</dbReference>
<name>U4KNU0_9MOLU</name>
<dbReference type="HOGENOM" id="CLU_1168642_0_0_14"/>
<protein>
    <submittedName>
        <fullName evidence="2">Uncharacterized protein</fullName>
    </submittedName>
</protein>
<evidence type="ECO:0000256" key="1">
    <source>
        <dbReference type="SAM" id="Phobius"/>
    </source>
</evidence>
<reference evidence="2 3" key="1">
    <citation type="journal article" date="2013" name="J. Mol. Microbiol. Biotechnol.">
        <title>Analysis of the Complete Genomes of Acholeplasma brassicae , A. palmae and A. laidlawii and Their Comparison to the Obligate Parasites from ' Candidatus Phytoplasma'.</title>
        <authorList>
            <person name="Kube M."/>
            <person name="Siewert C."/>
            <person name="Migdoll A.M."/>
            <person name="Duduk B."/>
            <person name="Holz S."/>
            <person name="Rabus R."/>
            <person name="Seemuller E."/>
            <person name="Mitrovic J."/>
            <person name="Muller I."/>
            <person name="Buttner C."/>
            <person name="Reinhardt R."/>
        </authorList>
    </citation>
    <scope>NUCLEOTIDE SEQUENCE [LARGE SCALE GENOMIC DNA]</scope>
    <source>
        <strain evidence="3">0502</strain>
    </source>
</reference>
<dbReference type="RefSeq" id="WP_030004832.1">
    <property type="nucleotide sequence ID" value="NC_022549.1"/>
</dbReference>
<accession>U4KNU0</accession>
<dbReference type="KEGG" id="abra:BN85309490"/>
<dbReference type="OrthoDB" id="1976590at2"/>
<organism evidence="2 3">
    <name type="scientific">Acholeplasma brassicae</name>
    <dbReference type="NCBI Taxonomy" id="61635"/>
    <lineage>
        <taxon>Bacteria</taxon>
        <taxon>Bacillati</taxon>
        <taxon>Mycoplasmatota</taxon>
        <taxon>Mollicutes</taxon>
        <taxon>Acholeplasmatales</taxon>
        <taxon>Acholeplasmataceae</taxon>
        <taxon>Acholeplasma</taxon>
    </lineage>
</organism>
<sequence length="236" mass="26782">MRLSEVLGAQKKPKLKRRYVTLIILISGLLSLGFGFVTFYGLQTGTYALTMSPEASEKNIQLSESLDFTNAASRLFVNPTMDALDTTYLFLNVEAAINTDGRYTDPNNKDYTAYTFYIKNSGLEMVDLTYTISLNDIHNNLDDAIRILVIEDNLQGEVTRTMYQKEDPFPKNYVNLPEAVTFSGTTVAERDINKLQAGQIRKFTYLMWIEGQDSSDEMLGGRIRFQINFEISNADR</sequence>
<keyword evidence="1" id="KW-0812">Transmembrane</keyword>
<proteinExistence type="predicted"/>
<keyword evidence="3" id="KW-1185">Reference proteome</keyword>
<gene>
    <name evidence="2" type="ORF">BN85309490</name>
</gene>
<feature type="transmembrane region" description="Helical" evidence="1">
    <location>
        <begin position="20"/>
        <end position="42"/>
    </location>
</feature>
<dbReference type="EMBL" id="FO681348">
    <property type="protein sequence ID" value="CCV65970.1"/>
    <property type="molecule type" value="Genomic_DNA"/>
</dbReference>
<keyword evidence="1" id="KW-1133">Transmembrane helix</keyword>
<dbReference type="AlphaFoldDB" id="U4KNU0"/>
<dbReference type="STRING" id="61635.BN85309490"/>